<proteinExistence type="predicted"/>
<protein>
    <submittedName>
        <fullName evidence="1">Uncharacterized protein</fullName>
    </submittedName>
</protein>
<dbReference type="Proteomes" id="UP001305414">
    <property type="component" value="Unassembled WGS sequence"/>
</dbReference>
<dbReference type="AlphaFoldDB" id="A0AAN7Z7Z9"/>
<evidence type="ECO:0000313" key="1">
    <source>
        <dbReference type="EMBL" id="KAK5628191.1"/>
    </source>
</evidence>
<keyword evidence="2" id="KW-1185">Reference proteome</keyword>
<comment type="caution">
    <text evidence="1">The sequence shown here is derived from an EMBL/GenBank/DDBJ whole genome shotgun (WGS) entry which is preliminary data.</text>
</comment>
<accession>A0AAN7Z7Z9</accession>
<evidence type="ECO:0000313" key="2">
    <source>
        <dbReference type="Proteomes" id="UP001305414"/>
    </source>
</evidence>
<gene>
    <name evidence="1" type="ORF">RRF57_003906</name>
</gene>
<dbReference type="EMBL" id="JAWHQM010000008">
    <property type="protein sequence ID" value="KAK5628191.1"/>
    <property type="molecule type" value="Genomic_DNA"/>
</dbReference>
<sequence length="320" mass="34913">MEMSAPLSVPVSPLAEIKANALCSKQEQAATQSQKNAVASFIVSGEPDTIRGVIKAVHDDLKEGNKEATIEFRETTVPYIRIEAPTEQDALALIATAQKMAAAHISGHSTNAKVIFVEPPITLGANDFRISVDIIGDAKRAQGVIQSMPSTSASASDFSSNKSSQAFSKDLCEALEKAASLYSSLALRIYLGCYLLDNYKTGEFTLENFESMVTHPRARGQLDRRMGIAPTNLTIEEVLDRIQGPDSPCVPMDNQTATSADVIPIYVLECCHDDDRYETELETMKQKPNQPLRFSLVRTRMIPQSAQVSRFEAISLGIAK</sequence>
<organism evidence="1 2">
    <name type="scientific">Xylaria bambusicola</name>
    <dbReference type="NCBI Taxonomy" id="326684"/>
    <lineage>
        <taxon>Eukaryota</taxon>
        <taxon>Fungi</taxon>
        <taxon>Dikarya</taxon>
        <taxon>Ascomycota</taxon>
        <taxon>Pezizomycotina</taxon>
        <taxon>Sordariomycetes</taxon>
        <taxon>Xylariomycetidae</taxon>
        <taxon>Xylariales</taxon>
        <taxon>Xylariaceae</taxon>
        <taxon>Xylaria</taxon>
    </lineage>
</organism>
<name>A0AAN7Z7Z9_9PEZI</name>
<reference evidence="1 2" key="1">
    <citation type="submission" date="2023-10" db="EMBL/GenBank/DDBJ databases">
        <title>Draft genome sequence of Xylaria bambusicola isolate GMP-LS, the root and basal stem rot pathogen of sugarcane in Indonesia.</title>
        <authorList>
            <person name="Selvaraj P."/>
            <person name="Muralishankar V."/>
            <person name="Muruganantham S."/>
            <person name="Sp S."/>
            <person name="Haryani S."/>
            <person name="Lau K.J.X."/>
            <person name="Naqvi N.I."/>
        </authorList>
    </citation>
    <scope>NUCLEOTIDE SEQUENCE [LARGE SCALE GENOMIC DNA]</scope>
    <source>
        <strain evidence="1">GMP-LS</strain>
    </source>
</reference>